<dbReference type="AlphaFoldDB" id="A0A8H3TTI8"/>
<evidence type="ECO:0000313" key="3">
    <source>
        <dbReference type="Proteomes" id="UP000620104"/>
    </source>
</evidence>
<protein>
    <submittedName>
        <fullName evidence="2">Uncharacterized protein</fullName>
    </submittedName>
</protein>
<name>A0A8H3TTI8_9TREE</name>
<reference evidence="2" key="1">
    <citation type="submission" date="2020-07" db="EMBL/GenBank/DDBJ databases">
        <title>Draft Genome Sequence of a Deep-Sea Yeast, Naganishia (Cryptococcus) liquefaciens strain N6.</title>
        <authorList>
            <person name="Han Y.W."/>
            <person name="Kajitani R."/>
            <person name="Morimoto H."/>
            <person name="Parhat M."/>
            <person name="Tsubouchi H."/>
            <person name="Bakenova O."/>
            <person name="Ogata M."/>
            <person name="Argunhan B."/>
            <person name="Aoki R."/>
            <person name="Kajiwara S."/>
            <person name="Itoh T."/>
            <person name="Iwasaki H."/>
        </authorList>
    </citation>
    <scope>NUCLEOTIDE SEQUENCE</scope>
    <source>
        <strain evidence="2">N6</strain>
    </source>
</reference>
<dbReference type="OrthoDB" id="10425981at2759"/>
<feature type="compositionally biased region" description="Polar residues" evidence="1">
    <location>
        <begin position="18"/>
        <end position="40"/>
    </location>
</feature>
<evidence type="ECO:0000256" key="1">
    <source>
        <dbReference type="SAM" id="MobiDB-lite"/>
    </source>
</evidence>
<accession>A0A8H3TTI8</accession>
<keyword evidence="3" id="KW-1185">Reference proteome</keyword>
<dbReference type="Proteomes" id="UP000620104">
    <property type="component" value="Unassembled WGS sequence"/>
</dbReference>
<sequence length="754" mass="81891">MTPATPLPHTGRPPATPHQPSTGTIPCSRHSTTGSITPDSVYSDVTHPEETPRKLLWTPRRTSSNEALGDTPRLPRTDRKRTRLKPTFEQGITAYPLTFASTQDSYTYGSPCQVTQLLDQEHARIKALPQAIFEELNARAYPLDGAAQRRITYLTEKLAAQCVARDEKHQGVVVVFPLHDEDSFARELKMRTGKLVERLERDARGLGRRRRVDVAREVPGVKRFTIDEQRVYEQVVQWKGRLPLHMGEYDAWVVEWGTRKEAEHKARTALGRGKGKRKRGSLVVDVPVMERTSTVVAEQDETDPHRSPVAEGPVIKKRRTAAAMRQRAQYSTTPTSTGSVVSTNIKPSVSAVVEPSMCSPGLGTNKMISKRERRGLGFTVSKHSMTSLCSSPDDKAGFEASTCLGADAGGRGGIEVEMSMGCTMGTSGVARAVAPIHHAHQDDTGDATFGTEAPRKRIANIASPRMEPSSAPVATTQQAHATNKAMTLGPEWHAKLKMLKMANIAARRNARAEPSEPSSGLSSAEIIREGDAQGVWKMAGEEGEDGSVDRGGKMAPRPEGVGVDATMGERLKCMTAIRAPADVSQSALSDAPADLTAADDQEAFPSFFFPNDLSTSTPKGDRCGVSAADDDETTTSMHSSPDRPFWQSESLPLHPPAARQEPDALPATQHDLLEDPPRVERPKLNGSSGDLMGMMDDLTACGRTTETRGHVWNVMDSPGAEGPWVMVGMSQGICRMGNGMMEETSDLLGRELVD</sequence>
<feature type="region of interest" description="Disordered" evidence="1">
    <location>
        <begin position="1"/>
        <end position="83"/>
    </location>
</feature>
<organism evidence="2 3">
    <name type="scientific">Naganishia liquefaciens</name>
    <dbReference type="NCBI Taxonomy" id="104408"/>
    <lineage>
        <taxon>Eukaryota</taxon>
        <taxon>Fungi</taxon>
        <taxon>Dikarya</taxon>
        <taxon>Basidiomycota</taxon>
        <taxon>Agaricomycotina</taxon>
        <taxon>Tremellomycetes</taxon>
        <taxon>Filobasidiales</taxon>
        <taxon>Filobasidiaceae</taxon>
        <taxon>Naganishia</taxon>
    </lineage>
</organism>
<dbReference type="EMBL" id="BLZA01000017">
    <property type="protein sequence ID" value="GHJ85954.1"/>
    <property type="molecule type" value="Genomic_DNA"/>
</dbReference>
<comment type="caution">
    <text evidence="2">The sequence shown here is derived from an EMBL/GenBank/DDBJ whole genome shotgun (WGS) entry which is preliminary data.</text>
</comment>
<evidence type="ECO:0000313" key="2">
    <source>
        <dbReference type="EMBL" id="GHJ85954.1"/>
    </source>
</evidence>
<proteinExistence type="predicted"/>
<feature type="region of interest" description="Disordered" evidence="1">
    <location>
        <begin position="541"/>
        <end position="562"/>
    </location>
</feature>
<feature type="compositionally biased region" description="Basic and acidic residues" evidence="1">
    <location>
        <begin position="671"/>
        <end position="683"/>
    </location>
</feature>
<feature type="region of interest" description="Disordered" evidence="1">
    <location>
        <begin position="608"/>
        <end position="692"/>
    </location>
</feature>
<gene>
    <name evidence="2" type="ORF">NliqN6_2356</name>
</gene>